<accession>W7HN65</accession>
<dbReference type="EMBL" id="KI966439">
    <property type="protein sequence ID" value="EWC44559.1"/>
    <property type="molecule type" value="Genomic_DNA"/>
</dbReference>
<name>W7HN65_9PEZI</name>
<evidence type="ECO:0000259" key="2">
    <source>
        <dbReference type="Pfam" id="PF18596"/>
    </source>
</evidence>
<gene>
    <name evidence="3" type="ORF">DRE_06640</name>
</gene>
<feature type="compositionally biased region" description="Basic and acidic residues" evidence="1">
    <location>
        <begin position="275"/>
        <end position="293"/>
    </location>
</feature>
<proteinExistence type="predicted"/>
<dbReference type="HOGENOM" id="CLU_529986_0_0_1"/>
<evidence type="ECO:0000313" key="3">
    <source>
        <dbReference type="EMBL" id="EWC44559.1"/>
    </source>
</evidence>
<feature type="region of interest" description="Disordered" evidence="1">
    <location>
        <begin position="462"/>
        <end position="491"/>
    </location>
</feature>
<sequence length="514" mass="56198">MTALWKGDIALPDGLSHSVLETVELLSNTSPSNASSANDHLLAGAQLRIQAVVDAAKVPLWLSCGPSLDVQTESEATALFFANIFVQQPSPIDEDDCEEEEEGEDAIQVRTECRPTKKALVVRVLYDEPLEETEKPNITELVLYGTLAAEAPPPEPTSDDPHTPALALSVYALPLSSRLAKEKKLHASIKHEPLEPGKAKFLVPIIGRKRKADTIFDEYDKKQAYYASLPPGLRRSWHRRSDSFGSLKEEADSGALGDSQKALPSRSVGPASQNEFRRTVSGEDTTFRRDREPSQSVLHARLREAADRPSTASDVSRREPSGKTALLGSDLRRSESFGGGLRTRNRTPDIKSEFAASLPALATSTSTTAAASSKITERNKTAATRIIMASMRLYGFQRARPQEPRTESDEELEDEYKTVFHATLRAASCSLRRSWNAEVIGVTKLKEVTEYLMKAFVGGAGLTNGSSDQEPEDERQDDNPFRKSTIRRGGGRRFAAPAGALFGEDSLLEESGMA</sequence>
<keyword evidence="4" id="KW-1185">Reference proteome</keyword>
<dbReference type="AlphaFoldDB" id="W7HN65"/>
<organism evidence="3 4">
    <name type="scientific">Drechslerella stenobrocha 248</name>
    <dbReference type="NCBI Taxonomy" id="1043628"/>
    <lineage>
        <taxon>Eukaryota</taxon>
        <taxon>Fungi</taxon>
        <taxon>Dikarya</taxon>
        <taxon>Ascomycota</taxon>
        <taxon>Pezizomycotina</taxon>
        <taxon>Orbiliomycetes</taxon>
        <taxon>Orbiliales</taxon>
        <taxon>Orbiliaceae</taxon>
        <taxon>Drechslerella</taxon>
    </lineage>
</organism>
<feature type="domain" description="Sld7 C-terminal" evidence="2">
    <location>
        <begin position="377"/>
        <end position="457"/>
    </location>
</feature>
<dbReference type="OrthoDB" id="4205424at2759"/>
<feature type="region of interest" description="Disordered" evidence="1">
    <location>
        <begin position="247"/>
        <end position="346"/>
    </location>
</feature>
<dbReference type="Pfam" id="PF18596">
    <property type="entry name" value="Sld7_C"/>
    <property type="match status" value="1"/>
</dbReference>
<reference evidence="3 4" key="1">
    <citation type="submission" date="2013-05" db="EMBL/GenBank/DDBJ databases">
        <title>Drechslerella stenobrocha genome reveals carnivorous origination and mechanical trapping mechanism of predatory fungi.</title>
        <authorList>
            <person name="Liu X."/>
            <person name="Zhang W."/>
            <person name="Liu K."/>
        </authorList>
    </citation>
    <scope>NUCLEOTIDE SEQUENCE [LARGE SCALE GENOMIC DNA]</scope>
    <source>
        <strain evidence="3 4">248</strain>
    </source>
</reference>
<evidence type="ECO:0000256" key="1">
    <source>
        <dbReference type="SAM" id="MobiDB-lite"/>
    </source>
</evidence>
<evidence type="ECO:0000313" key="4">
    <source>
        <dbReference type="Proteomes" id="UP000024837"/>
    </source>
</evidence>
<protein>
    <recommendedName>
        <fullName evidence="2">Sld7 C-terminal domain-containing protein</fullName>
    </recommendedName>
</protein>
<dbReference type="InterPro" id="IPR041260">
    <property type="entry name" value="Sld7_C"/>
</dbReference>
<dbReference type="Proteomes" id="UP000024837">
    <property type="component" value="Unassembled WGS sequence"/>
</dbReference>